<feature type="region of interest" description="Disordered" evidence="1">
    <location>
        <begin position="87"/>
        <end position="239"/>
    </location>
</feature>
<reference evidence="2 3" key="1">
    <citation type="submission" date="2023-03" db="EMBL/GenBank/DDBJ databases">
        <title>Description of Hydrogenimonas sp. ISO32.</title>
        <authorList>
            <person name="Mino S."/>
            <person name="Fukazawa S."/>
            <person name="Sawabe T."/>
        </authorList>
    </citation>
    <scope>NUCLEOTIDE SEQUENCE [LARGE SCALE GENOMIC DNA]</scope>
    <source>
        <strain evidence="2 3">ISO32</strain>
        <plasmid evidence="2 3">pISO32_1</plasmid>
    </source>
</reference>
<protein>
    <submittedName>
        <fullName evidence="2">Uncharacterized protein</fullName>
    </submittedName>
</protein>
<feature type="compositionally biased region" description="Basic and acidic residues" evidence="1">
    <location>
        <begin position="134"/>
        <end position="161"/>
    </location>
</feature>
<feature type="compositionally biased region" description="Basic and acidic residues" evidence="1">
    <location>
        <begin position="225"/>
        <end position="239"/>
    </location>
</feature>
<name>A0ABN6WXK3_9BACT</name>
<gene>
    <name evidence="2" type="ORF">HCR_23040</name>
</gene>
<dbReference type="Proteomes" id="UP001321445">
    <property type="component" value="Plasmid pISO32_1"/>
</dbReference>
<organism evidence="2 3">
    <name type="scientific">Hydrogenimonas cancrithermarum</name>
    <dbReference type="NCBI Taxonomy" id="2993563"/>
    <lineage>
        <taxon>Bacteria</taxon>
        <taxon>Pseudomonadati</taxon>
        <taxon>Campylobacterota</taxon>
        <taxon>Epsilonproteobacteria</taxon>
        <taxon>Campylobacterales</taxon>
        <taxon>Hydrogenimonadaceae</taxon>
        <taxon>Hydrogenimonas</taxon>
    </lineage>
</organism>
<keyword evidence="2" id="KW-0614">Plasmid</keyword>
<proteinExistence type="predicted"/>
<evidence type="ECO:0000313" key="3">
    <source>
        <dbReference type="Proteomes" id="UP001321445"/>
    </source>
</evidence>
<dbReference type="EMBL" id="AP027371">
    <property type="protein sequence ID" value="BDY13991.1"/>
    <property type="molecule type" value="Genomic_DNA"/>
</dbReference>
<evidence type="ECO:0000256" key="1">
    <source>
        <dbReference type="SAM" id="MobiDB-lite"/>
    </source>
</evidence>
<accession>A0ABN6WXK3</accession>
<dbReference type="RefSeq" id="WP_286338056.1">
    <property type="nucleotide sequence ID" value="NZ_AP027371.1"/>
</dbReference>
<evidence type="ECO:0000313" key="2">
    <source>
        <dbReference type="EMBL" id="BDY13991.1"/>
    </source>
</evidence>
<feature type="compositionally biased region" description="Basic and acidic residues" evidence="1">
    <location>
        <begin position="201"/>
        <end position="213"/>
    </location>
</feature>
<feature type="compositionally biased region" description="Acidic residues" evidence="1">
    <location>
        <begin position="162"/>
        <end position="171"/>
    </location>
</feature>
<geneLocation type="plasmid" evidence="2 3">
    <name>pISO32_1</name>
</geneLocation>
<keyword evidence="3" id="KW-1185">Reference proteome</keyword>
<sequence>MTAPMAKQYDKAEIMAFMPDKGRLYRYLFKRHIRLIKALAREGAYIGTIARALIKVEPMLSGVSLRTMYRHLVPYLNENNIKYAHFPSPNPRCARPPSQNTAPEPEPELITARELPETPPETDEKKKNQPRSANEGKEDESRVQAERERSAEKAGDRTTDRAEDEVTDEVTADTAAKTADRTQSPDTTEPEPKRKAKPSKPRPEAKTKPDKTKPAPKPARSRRKKEPEPQRTKEEYWKEGKAAPSYLFDLPKEDEKLTALPPPETMPLFSDWTIREAETEELREYYKTLKHEYDYLQRLADYRHEAAKTPEMKKLERDADFLEYTKKFDELWQNEFYYRFQWQKVRTRRIRAHLEKVEKEIRNRDMWSPLSI</sequence>